<evidence type="ECO:0000313" key="2">
    <source>
        <dbReference type="Proteomes" id="UP000309215"/>
    </source>
</evidence>
<keyword evidence="2" id="KW-1185">Reference proteome</keyword>
<sequence>MLPLPSVDAALPTIHRLLVRFDEALTRLGGRPSALELERPTFLVHEALSGQSREFHSHAHVLTLTEGMGPIETLAGIFHDVVYVQVDQGFPRMISDLLRPLLTPVDGTGYRIGLGVLEDPAATLVARIFGREPGDELTPLTGLNELASAFVAAKCLAPFLPPRHLAEIAAAIEATMPFRETATFDRLTGRLRDLGIPGLDANACEDAVRAAVRLANRDVENFAEADPARFLDNTWRLLPENNPALHMPNVYRNGEYRLALQRMEGFLSTLAAERVFHAFRGEPSPEVHARRIAQARRNISLAVRYLRAKLYTIALIEAFACATGGDAPIELFLGGIPDENNTNPVRAELFLQPAPDSSSDLDPVLLRLLEEGRASPSSFDLGASPYTAFLYRAFGERALMERLESTRPWIRGRVPARDWLNTQACPPIAALARAIARVTMTRREALEKLADGMSLVVG</sequence>
<reference evidence="1 2" key="1">
    <citation type="submission" date="2019-04" db="EMBL/GenBank/DDBJ databases">
        <authorList>
            <person name="Li Y."/>
            <person name="Wang J."/>
        </authorList>
    </citation>
    <scope>NUCLEOTIDE SEQUENCE [LARGE SCALE GENOMIC DNA]</scope>
    <source>
        <strain evidence="1 2">DSM 14668</strain>
    </source>
</reference>
<accession>A0A4U1JB97</accession>
<proteinExistence type="predicted"/>
<comment type="caution">
    <text evidence="1">The sequence shown here is derived from an EMBL/GenBank/DDBJ whole genome shotgun (WGS) entry which is preliminary data.</text>
</comment>
<evidence type="ECO:0000313" key="1">
    <source>
        <dbReference type="EMBL" id="TKD06420.1"/>
    </source>
</evidence>
<dbReference type="OrthoDB" id="5484018at2"/>
<organism evidence="1 2">
    <name type="scientific">Polyangium fumosum</name>
    <dbReference type="NCBI Taxonomy" id="889272"/>
    <lineage>
        <taxon>Bacteria</taxon>
        <taxon>Pseudomonadati</taxon>
        <taxon>Myxococcota</taxon>
        <taxon>Polyangia</taxon>
        <taxon>Polyangiales</taxon>
        <taxon>Polyangiaceae</taxon>
        <taxon>Polyangium</taxon>
    </lineage>
</organism>
<dbReference type="RefSeq" id="WP_136930560.1">
    <property type="nucleotide sequence ID" value="NZ_SSMQ01000019.1"/>
</dbReference>
<dbReference type="EMBL" id="SSMQ01000019">
    <property type="protein sequence ID" value="TKD06420.1"/>
    <property type="molecule type" value="Genomic_DNA"/>
</dbReference>
<gene>
    <name evidence="1" type="ORF">E8A74_19575</name>
</gene>
<name>A0A4U1JB97_9BACT</name>
<dbReference type="Proteomes" id="UP000309215">
    <property type="component" value="Unassembled WGS sequence"/>
</dbReference>
<dbReference type="AlphaFoldDB" id="A0A4U1JB97"/>
<protein>
    <submittedName>
        <fullName evidence="1">Uncharacterized protein</fullName>
    </submittedName>
</protein>